<comment type="caution">
    <text evidence="8">The sequence shown here is derived from an EMBL/GenBank/DDBJ whole genome shotgun (WGS) entry which is preliminary data.</text>
</comment>
<dbReference type="Proteomes" id="UP001596978">
    <property type="component" value="Unassembled WGS sequence"/>
</dbReference>
<keyword evidence="9" id="KW-1185">Reference proteome</keyword>
<sequence>MMKNIIKTAVIALLITGCQDFLEETPEAFRTTDSFFQTEDEIDQGIASTYRVNRGIHNNLQLRFGETRADNTNIEITGDGGGLNDDQMNEFTMDATNGLLSSYWNDNYVGISRANFVLASIDDVEYQEQEIKNARKGEALFLRTLFHFNLVRIYGDIPYIDRPGESPDQILSEEFIARDPADQVYSEILNDAQQAIDLLPSDTDDEGRATLGAALMLKAKIHMALQQYTEARPLLEQITGLGYSLLPNYGDVFLTKNHNEGIFEIQYSPALDQGANFFTNFVPNRSGNDILGPNAAPNSRGNQFQPTESILDAYDPMDERYLHNISTYTDSNSNLFYWVSKFAKPFDQNQPGQQDINWQMYRYADALLMLAECYEKVGGGDPATLVGQIRARAGLSPTLSAAELADLEQTIADERRKELAFEGHRYFDLLRTGKLVEVMTAHGIQEIANGQTVTGAEAYQNIRDVFGIPFNQVLEFGFEQTPGWE</sequence>
<dbReference type="RefSeq" id="WP_386404395.1">
    <property type="nucleotide sequence ID" value="NZ_JBHTJH010000004.1"/>
</dbReference>
<dbReference type="InterPro" id="IPR011990">
    <property type="entry name" value="TPR-like_helical_dom_sf"/>
</dbReference>
<evidence type="ECO:0000256" key="1">
    <source>
        <dbReference type="ARBA" id="ARBA00004442"/>
    </source>
</evidence>
<evidence type="ECO:0000259" key="6">
    <source>
        <dbReference type="Pfam" id="PF07980"/>
    </source>
</evidence>
<name>A0ABW3CW65_9FLAO</name>
<evidence type="ECO:0000256" key="5">
    <source>
        <dbReference type="ARBA" id="ARBA00023237"/>
    </source>
</evidence>
<protein>
    <submittedName>
        <fullName evidence="8">RagB/SusD family nutrient uptake outer membrane protein</fullName>
    </submittedName>
</protein>
<evidence type="ECO:0000256" key="3">
    <source>
        <dbReference type="ARBA" id="ARBA00022729"/>
    </source>
</evidence>
<evidence type="ECO:0000256" key="2">
    <source>
        <dbReference type="ARBA" id="ARBA00006275"/>
    </source>
</evidence>
<dbReference type="InterPro" id="IPR033985">
    <property type="entry name" value="SusD-like_N"/>
</dbReference>
<dbReference type="InterPro" id="IPR012944">
    <property type="entry name" value="SusD_RagB_dom"/>
</dbReference>
<comment type="subcellular location">
    <subcellularLocation>
        <location evidence="1">Cell outer membrane</location>
    </subcellularLocation>
</comment>
<dbReference type="SUPFAM" id="SSF48452">
    <property type="entry name" value="TPR-like"/>
    <property type="match status" value="1"/>
</dbReference>
<keyword evidence="3" id="KW-0732">Signal</keyword>
<dbReference type="CDD" id="cd08977">
    <property type="entry name" value="SusD"/>
    <property type="match status" value="1"/>
</dbReference>
<organism evidence="8 9">
    <name type="scientific">Sungkyunkwania multivorans</name>
    <dbReference type="NCBI Taxonomy" id="1173618"/>
    <lineage>
        <taxon>Bacteria</taxon>
        <taxon>Pseudomonadati</taxon>
        <taxon>Bacteroidota</taxon>
        <taxon>Flavobacteriia</taxon>
        <taxon>Flavobacteriales</taxon>
        <taxon>Flavobacteriaceae</taxon>
        <taxon>Sungkyunkwania</taxon>
    </lineage>
</organism>
<feature type="domain" description="SusD-like N-terminal" evidence="7">
    <location>
        <begin position="20"/>
        <end position="221"/>
    </location>
</feature>
<dbReference type="Pfam" id="PF07980">
    <property type="entry name" value="SusD_RagB"/>
    <property type="match status" value="1"/>
</dbReference>
<feature type="domain" description="RagB/SusD" evidence="6">
    <location>
        <begin position="332"/>
        <end position="461"/>
    </location>
</feature>
<dbReference type="EMBL" id="JBHTJH010000004">
    <property type="protein sequence ID" value="MFD0861417.1"/>
    <property type="molecule type" value="Genomic_DNA"/>
</dbReference>
<evidence type="ECO:0000259" key="7">
    <source>
        <dbReference type="Pfam" id="PF14322"/>
    </source>
</evidence>
<dbReference type="Gene3D" id="1.25.40.390">
    <property type="match status" value="1"/>
</dbReference>
<dbReference type="PROSITE" id="PS51257">
    <property type="entry name" value="PROKAR_LIPOPROTEIN"/>
    <property type="match status" value="1"/>
</dbReference>
<dbReference type="Pfam" id="PF14322">
    <property type="entry name" value="SusD-like_3"/>
    <property type="match status" value="1"/>
</dbReference>
<keyword evidence="4" id="KW-0472">Membrane</keyword>
<proteinExistence type="inferred from homology"/>
<accession>A0ABW3CW65</accession>
<keyword evidence="5" id="KW-0998">Cell outer membrane</keyword>
<comment type="similarity">
    <text evidence="2">Belongs to the SusD family.</text>
</comment>
<reference evidence="9" key="1">
    <citation type="journal article" date="2019" name="Int. J. Syst. Evol. Microbiol.">
        <title>The Global Catalogue of Microorganisms (GCM) 10K type strain sequencing project: providing services to taxonomists for standard genome sequencing and annotation.</title>
        <authorList>
            <consortium name="The Broad Institute Genomics Platform"/>
            <consortium name="The Broad Institute Genome Sequencing Center for Infectious Disease"/>
            <person name="Wu L."/>
            <person name="Ma J."/>
        </authorList>
    </citation>
    <scope>NUCLEOTIDE SEQUENCE [LARGE SCALE GENOMIC DNA]</scope>
    <source>
        <strain evidence="9">CCUG 62952</strain>
    </source>
</reference>
<evidence type="ECO:0000313" key="8">
    <source>
        <dbReference type="EMBL" id="MFD0861417.1"/>
    </source>
</evidence>
<gene>
    <name evidence="8" type="ORF">ACFQ1M_04305</name>
</gene>
<evidence type="ECO:0000313" key="9">
    <source>
        <dbReference type="Proteomes" id="UP001596978"/>
    </source>
</evidence>
<evidence type="ECO:0000256" key="4">
    <source>
        <dbReference type="ARBA" id="ARBA00023136"/>
    </source>
</evidence>